<dbReference type="Proteomes" id="UP000009336">
    <property type="component" value="Unassembled WGS sequence"/>
</dbReference>
<gene>
    <name evidence="1" type="ORF">OOA_08767</name>
</gene>
<dbReference type="EMBL" id="AKKL01000021">
    <property type="protein sequence ID" value="EKT62328.1"/>
    <property type="molecule type" value="Genomic_DNA"/>
</dbReference>
<accession>K8WNZ7</accession>
<dbReference type="PATRIC" id="fig|1141662.3.peg.1778"/>
<organism evidence="1 2">
    <name type="scientific">Providencia burhodogranariea DSM 19968</name>
    <dbReference type="NCBI Taxonomy" id="1141662"/>
    <lineage>
        <taxon>Bacteria</taxon>
        <taxon>Pseudomonadati</taxon>
        <taxon>Pseudomonadota</taxon>
        <taxon>Gammaproteobacteria</taxon>
        <taxon>Enterobacterales</taxon>
        <taxon>Morganellaceae</taxon>
        <taxon>Providencia</taxon>
    </lineage>
</organism>
<dbReference type="AlphaFoldDB" id="K8WNZ7"/>
<comment type="caution">
    <text evidence="1">The sequence shown here is derived from an EMBL/GenBank/DDBJ whole genome shotgun (WGS) entry which is preliminary data.</text>
</comment>
<protein>
    <submittedName>
        <fullName evidence="1">Uncharacterized protein</fullName>
    </submittedName>
</protein>
<dbReference type="RefSeq" id="WP_008911774.1">
    <property type="nucleotide sequence ID" value="NZ_KB233222.1"/>
</dbReference>
<evidence type="ECO:0000313" key="2">
    <source>
        <dbReference type="Proteomes" id="UP000009336"/>
    </source>
</evidence>
<name>K8WNZ7_9GAMM</name>
<sequence length="178" mass="20542">MIEPTDYVIREIFPALGEWYLQHPKHGYYATLSSWGLTTDNRVLALAPNKLENENLTNQRASKSLFPVRIDYANPDLNIIPEKIKAAKNEIGSKNVFIDISSINIKQIIPVETNWYIYSPDLKIDVQVAAWLIDYNGNSLCLTPSIPDENQYSELKVIKRERPFIKSEFTERNKDNKN</sequence>
<keyword evidence="2" id="KW-1185">Reference proteome</keyword>
<dbReference type="HOGENOM" id="CLU_1509323_0_0_6"/>
<proteinExistence type="predicted"/>
<evidence type="ECO:0000313" key="1">
    <source>
        <dbReference type="EMBL" id="EKT62328.1"/>
    </source>
</evidence>
<reference evidence="1 2" key="1">
    <citation type="journal article" date="2012" name="BMC Genomics">
        <title>Comparative genomics of bacteria in the genus Providencia isolated from wild Drosophila melanogaster.</title>
        <authorList>
            <person name="Galac M.R."/>
            <person name="Lazzaro B.P."/>
        </authorList>
    </citation>
    <scope>NUCLEOTIDE SEQUENCE [LARGE SCALE GENOMIC DNA]</scope>
    <source>
        <strain evidence="1 2">DSM 19968</strain>
    </source>
</reference>